<feature type="domain" description="DUF2007" evidence="2">
    <location>
        <begin position="8"/>
        <end position="73"/>
    </location>
</feature>
<dbReference type="Gene3D" id="3.30.70.790">
    <property type="entry name" value="UreE, C-terminal domain"/>
    <property type="match status" value="1"/>
</dbReference>
<dbReference type="KEGG" id="mgin:FRZ54_23680"/>
<dbReference type="OrthoDB" id="8480302at2"/>
<organism evidence="3 4">
    <name type="scientific">Mucilaginibacter ginsenosidivorans</name>
    <dbReference type="NCBI Taxonomy" id="398053"/>
    <lineage>
        <taxon>Bacteria</taxon>
        <taxon>Pseudomonadati</taxon>
        <taxon>Bacteroidota</taxon>
        <taxon>Sphingobacteriia</taxon>
        <taxon>Sphingobacteriales</taxon>
        <taxon>Sphingobacteriaceae</taxon>
        <taxon>Mucilaginibacter</taxon>
    </lineage>
</organism>
<protein>
    <submittedName>
        <fullName evidence="3">DUF2007 domain-containing protein</fullName>
    </submittedName>
</protein>
<keyword evidence="1" id="KW-0812">Transmembrane</keyword>
<accession>A0A5B8V1X7</accession>
<feature type="transmembrane region" description="Helical" evidence="1">
    <location>
        <begin position="104"/>
        <end position="127"/>
    </location>
</feature>
<keyword evidence="1" id="KW-0472">Membrane</keyword>
<dbReference type="Pfam" id="PF09413">
    <property type="entry name" value="DUF2007"/>
    <property type="match status" value="1"/>
</dbReference>
<proteinExistence type="predicted"/>
<evidence type="ECO:0000313" key="4">
    <source>
        <dbReference type="Proteomes" id="UP000321479"/>
    </source>
</evidence>
<name>A0A5B8V1X7_9SPHI</name>
<dbReference type="EMBL" id="CP042436">
    <property type="protein sequence ID" value="QEC65440.1"/>
    <property type="molecule type" value="Genomic_DNA"/>
</dbReference>
<reference evidence="3 4" key="1">
    <citation type="journal article" date="2017" name="Curr. Microbiol.">
        <title>Mucilaginibacter ginsenosidivorans sp. nov., Isolated from Soil of Ginseng Field.</title>
        <authorList>
            <person name="Kim M.M."/>
            <person name="Siddiqi M.Z."/>
            <person name="Im W.T."/>
        </authorList>
    </citation>
    <scope>NUCLEOTIDE SEQUENCE [LARGE SCALE GENOMIC DNA]</scope>
    <source>
        <strain evidence="3 4">Gsoil 3017</strain>
    </source>
</reference>
<dbReference type="SUPFAM" id="SSF54913">
    <property type="entry name" value="GlnB-like"/>
    <property type="match status" value="1"/>
</dbReference>
<dbReference type="Proteomes" id="UP000321479">
    <property type="component" value="Chromosome"/>
</dbReference>
<dbReference type="InterPro" id="IPR018551">
    <property type="entry name" value="DUF2007"/>
</dbReference>
<keyword evidence="4" id="KW-1185">Reference proteome</keyword>
<evidence type="ECO:0000259" key="2">
    <source>
        <dbReference type="Pfam" id="PF09413"/>
    </source>
</evidence>
<evidence type="ECO:0000313" key="3">
    <source>
        <dbReference type="EMBL" id="QEC65440.1"/>
    </source>
</evidence>
<keyword evidence="1" id="KW-1133">Transmembrane helix</keyword>
<evidence type="ECO:0000256" key="1">
    <source>
        <dbReference type="SAM" id="Phobius"/>
    </source>
</evidence>
<dbReference type="InterPro" id="IPR011322">
    <property type="entry name" value="N-reg_PII-like_a/b"/>
</dbReference>
<gene>
    <name evidence="3" type="ORF">FRZ54_23680</name>
</gene>
<sequence length="258" mass="29020">MPVMDTFVTVLTVQYPQQLWIIRGKLESEGIECFIKDELTVQAYNLYSNAVGGVKLQVQRQDVAKAVEILTELGYIRDEPIKPNLLTIIEKKKASISFLKKINVVRGIVIVVLLFITLLTTALYFILRPSLSDLLIQNSWCVDRIDYMGKPIGPKTVITGTGIYISMTNINGEADCLEKMALDNSVNHIITLPGINSNSIFGTWESIDNESIVISTHTLKNIFAGRYEGNISGEQLTLKSKTTIIYAHRDNYRIIYPF</sequence>
<dbReference type="AlphaFoldDB" id="A0A5B8V1X7"/>